<feature type="region of interest" description="Disordered" evidence="1">
    <location>
        <begin position="127"/>
        <end position="155"/>
    </location>
</feature>
<feature type="compositionally biased region" description="Low complexity" evidence="1">
    <location>
        <begin position="76"/>
        <end position="99"/>
    </location>
</feature>
<feature type="compositionally biased region" description="Basic residues" evidence="1">
    <location>
        <begin position="815"/>
        <end position="829"/>
    </location>
</feature>
<evidence type="ECO:0000259" key="2">
    <source>
        <dbReference type="PROSITE" id="PS50108"/>
    </source>
</evidence>
<feature type="compositionally biased region" description="Polar residues" evidence="1">
    <location>
        <begin position="342"/>
        <end position="356"/>
    </location>
</feature>
<feature type="compositionally biased region" description="Polar residues" evidence="1">
    <location>
        <begin position="792"/>
        <end position="814"/>
    </location>
</feature>
<feature type="region of interest" description="Disordered" evidence="1">
    <location>
        <begin position="650"/>
        <end position="706"/>
    </location>
</feature>
<evidence type="ECO:0000313" key="3">
    <source>
        <dbReference type="EMBL" id="CAI6333934.1"/>
    </source>
</evidence>
<feature type="compositionally biased region" description="Low complexity" evidence="1">
    <location>
        <begin position="357"/>
        <end position="371"/>
    </location>
</feature>
<dbReference type="PROSITE" id="PS50108">
    <property type="entry name" value="CRIB"/>
    <property type="match status" value="1"/>
</dbReference>
<accession>A0A9W4XJ77</accession>
<evidence type="ECO:0000313" key="4">
    <source>
        <dbReference type="Proteomes" id="UP001152607"/>
    </source>
</evidence>
<feature type="region of interest" description="Disordered" evidence="1">
    <location>
        <begin position="39"/>
        <end position="105"/>
    </location>
</feature>
<organism evidence="3 4">
    <name type="scientific">Periconia digitata</name>
    <dbReference type="NCBI Taxonomy" id="1303443"/>
    <lineage>
        <taxon>Eukaryota</taxon>
        <taxon>Fungi</taxon>
        <taxon>Dikarya</taxon>
        <taxon>Ascomycota</taxon>
        <taxon>Pezizomycotina</taxon>
        <taxon>Dothideomycetes</taxon>
        <taxon>Pleosporomycetidae</taxon>
        <taxon>Pleosporales</taxon>
        <taxon>Massarineae</taxon>
        <taxon>Periconiaceae</taxon>
        <taxon>Periconia</taxon>
    </lineage>
</organism>
<protein>
    <recommendedName>
        <fullName evidence="2">CRIB domain-containing protein</fullName>
    </recommendedName>
</protein>
<feature type="compositionally biased region" description="Basic residues" evidence="1">
    <location>
        <begin position="130"/>
        <end position="139"/>
    </location>
</feature>
<feature type="region of interest" description="Disordered" evidence="1">
    <location>
        <begin position="251"/>
        <end position="493"/>
    </location>
</feature>
<feature type="compositionally biased region" description="Low complexity" evidence="1">
    <location>
        <begin position="255"/>
        <end position="267"/>
    </location>
</feature>
<comment type="caution">
    <text evidence="3">The sequence shown here is derived from an EMBL/GenBank/DDBJ whole genome shotgun (WGS) entry which is preliminary data.</text>
</comment>
<dbReference type="Proteomes" id="UP001152607">
    <property type="component" value="Unassembled WGS sequence"/>
</dbReference>
<feature type="compositionally biased region" description="Polar residues" evidence="1">
    <location>
        <begin position="549"/>
        <end position="558"/>
    </location>
</feature>
<name>A0A9W4XJ77_9PLEO</name>
<dbReference type="InterPro" id="IPR000095">
    <property type="entry name" value="CRIB_dom"/>
</dbReference>
<gene>
    <name evidence="3" type="ORF">PDIGIT_LOCUS6986</name>
</gene>
<feature type="compositionally biased region" description="Basic and acidic residues" evidence="1">
    <location>
        <begin position="768"/>
        <end position="780"/>
    </location>
</feature>
<keyword evidence="4" id="KW-1185">Reference proteome</keyword>
<feature type="compositionally biased region" description="Low complexity" evidence="1">
    <location>
        <begin position="651"/>
        <end position="661"/>
    </location>
</feature>
<feature type="compositionally biased region" description="Acidic residues" evidence="1">
    <location>
        <begin position="737"/>
        <end position="748"/>
    </location>
</feature>
<dbReference type="EMBL" id="CAOQHR010000004">
    <property type="protein sequence ID" value="CAI6333934.1"/>
    <property type="molecule type" value="Genomic_DNA"/>
</dbReference>
<reference evidence="3" key="1">
    <citation type="submission" date="2023-01" db="EMBL/GenBank/DDBJ databases">
        <authorList>
            <person name="Van Ghelder C."/>
            <person name="Rancurel C."/>
        </authorList>
    </citation>
    <scope>NUCLEOTIDE SEQUENCE</scope>
    <source>
        <strain evidence="3">CNCM I-4278</strain>
    </source>
</reference>
<dbReference type="OrthoDB" id="24581at2759"/>
<feature type="compositionally biased region" description="Low complexity" evidence="1">
    <location>
        <begin position="40"/>
        <end position="53"/>
    </location>
</feature>
<feature type="compositionally biased region" description="Polar residues" evidence="1">
    <location>
        <begin position="445"/>
        <end position="470"/>
    </location>
</feature>
<sequence>MEIAGHIATAPYSRPVFVSHKKNALPESVQSSVDSLVTIDPSVSASPGSDASSYTDQPSPERHTGAHMAKRNSVFGLRNRSNTSNSTTSSSGPLNSSTTAGHDNASHRLSQDLRHLAGQSILEMNSAKRSIFRGKKGKRASGSFAPGSPPQPQEEADAILKRTSVLRKTKRPSLPSETSDLKPRISSPFDFKHLTHTDRHQFAALTGASENELVAGFQNISSSQTPCRDLTGIKVNDLRFRNLSAEGLVTSDANPLSPMSMKSPPMSAGFPQEEPMNFGSAEKPSRPPLRTARSVESFSRPGVTPRVHRHTQSANTNPPPPRGSSRLAMAPIDDLPEDSTEAIPTSSRRNSGAWNHQSPLSPQSPGGLLPSMIEESDYVGHALTTPDNSAIHPVTPPFSPGLDDVAEEPERFASPRPAPLPPVKTSLDNFSFTNPRSPVGKSHSRMVSFSTSPNTRPSMSRPMSQCSDTLGSSGAMPRRSSGRRMSVRRKSNTWRVMEESWEDDIDYIYDNALEADCDLEWDSTYADGTGDETSRDRTPERLEPKRTSDSSCYSTHASSIMPEEEPIPHDAPTGATRPSLVVPNATTVPELEMRSAVSASTIDTTGAEGFSLTPSLLIPQEYKEAMSHEDDYQDLIAEYESSDRHFPLLESARSTASSTRSSHMRSSKRSSYESSLVSSGPVSGSWASGARQSGSSSGSSSLPELVHSSRHARRDFNAVVDRLSHQVASINSFDEYDMEEREHDEDEATPPVHASHDRTFFTSDDEADERRGSVEADMKSSLELAQRGTARTPPSTNHKYASSQSVSGRPAQTLTRHRAASTANMHRRYRENMNSFPTPPAV</sequence>
<evidence type="ECO:0000256" key="1">
    <source>
        <dbReference type="SAM" id="MobiDB-lite"/>
    </source>
</evidence>
<proteinExistence type="predicted"/>
<feature type="compositionally biased region" description="Basic residues" evidence="1">
    <location>
        <begin position="480"/>
        <end position="492"/>
    </location>
</feature>
<dbReference type="AlphaFoldDB" id="A0A9W4XJ77"/>
<feature type="compositionally biased region" description="Polar residues" evidence="1">
    <location>
        <begin position="426"/>
        <end position="436"/>
    </location>
</feature>
<feature type="compositionally biased region" description="Basic and acidic residues" evidence="1">
    <location>
        <begin position="532"/>
        <end position="548"/>
    </location>
</feature>
<feature type="region of interest" description="Disordered" evidence="1">
    <location>
        <begin position="522"/>
        <end position="581"/>
    </location>
</feature>
<feature type="compositionally biased region" description="Low complexity" evidence="1">
    <location>
        <begin position="672"/>
        <end position="701"/>
    </location>
</feature>
<feature type="region of interest" description="Disordered" evidence="1">
    <location>
        <begin position="737"/>
        <end position="842"/>
    </location>
</feature>
<feature type="domain" description="CRIB" evidence="2">
    <location>
        <begin position="185"/>
        <end position="198"/>
    </location>
</feature>